<accession>A0ABN0X8Z9</accession>
<keyword evidence="3" id="KW-1185">Reference proteome</keyword>
<feature type="transmembrane region" description="Helical" evidence="1">
    <location>
        <begin position="7"/>
        <end position="26"/>
    </location>
</feature>
<organism evidence="2 3">
    <name type="scientific">Bowmanella denitrificans</name>
    <dbReference type="NCBI Taxonomy" id="366582"/>
    <lineage>
        <taxon>Bacteria</taxon>
        <taxon>Pseudomonadati</taxon>
        <taxon>Pseudomonadota</taxon>
        <taxon>Gammaproteobacteria</taxon>
        <taxon>Alteromonadales</taxon>
        <taxon>Alteromonadaceae</taxon>
        <taxon>Bowmanella</taxon>
    </lineage>
</organism>
<evidence type="ECO:0008006" key="4">
    <source>
        <dbReference type="Google" id="ProtNLM"/>
    </source>
</evidence>
<proteinExistence type="predicted"/>
<evidence type="ECO:0000313" key="3">
    <source>
        <dbReference type="Proteomes" id="UP001501757"/>
    </source>
</evidence>
<keyword evidence="1" id="KW-0812">Transmembrane</keyword>
<dbReference type="RefSeq" id="WP_343845021.1">
    <property type="nucleotide sequence ID" value="NZ_BAAAEI010000012.1"/>
</dbReference>
<sequence length="131" mass="14775">MIYKYRFFFFVGFLFFLVTILMGEIYRGWIINSQVNDFGFSGVAPSFFSTVSFIFFAAYIKKRVLATTEFLACVLGCVVYEAIQPYIGLGVFDLGDVSAILFGGVLSFLLLNILHKVCSLDDNIINKTQNN</sequence>
<feature type="transmembrane region" description="Helical" evidence="1">
    <location>
        <begin position="70"/>
        <end position="91"/>
    </location>
</feature>
<feature type="transmembrane region" description="Helical" evidence="1">
    <location>
        <begin position="38"/>
        <end position="58"/>
    </location>
</feature>
<keyword evidence="1" id="KW-0472">Membrane</keyword>
<dbReference type="Proteomes" id="UP001501757">
    <property type="component" value="Unassembled WGS sequence"/>
</dbReference>
<dbReference type="EMBL" id="BAAAEI010000012">
    <property type="protein sequence ID" value="GAA0358194.1"/>
    <property type="molecule type" value="Genomic_DNA"/>
</dbReference>
<comment type="caution">
    <text evidence="2">The sequence shown here is derived from an EMBL/GenBank/DDBJ whole genome shotgun (WGS) entry which is preliminary data.</text>
</comment>
<gene>
    <name evidence="2" type="ORF">GCM10009092_22980</name>
</gene>
<evidence type="ECO:0000313" key="2">
    <source>
        <dbReference type="EMBL" id="GAA0358194.1"/>
    </source>
</evidence>
<reference evidence="2 3" key="1">
    <citation type="journal article" date="2019" name="Int. J. Syst. Evol. Microbiol.">
        <title>The Global Catalogue of Microorganisms (GCM) 10K type strain sequencing project: providing services to taxonomists for standard genome sequencing and annotation.</title>
        <authorList>
            <consortium name="The Broad Institute Genomics Platform"/>
            <consortium name="The Broad Institute Genome Sequencing Center for Infectious Disease"/>
            <person name="Wu L."/>
            <person name="Ma J."/>
        </authorList>
    </citation>
    <scope>NUCLEOTIDE SEQUENCE [LARGE SCALE GENOMIC DNA]</scope>
    <source>
        <strain evidence="2 3">JCM 13378</strain>
    </source>
</reference>
<keyword evidence="1" id="KW-1133">Transmembrane helix</keyword>
<evidence type="ECO:0000256" key="1">
    <source>
        <dbReference type="SAM" id="Phobius"/>
    </source>
</evidence>
<feature type="transmembrane region" description="Helical" evidence="1">
    <location>
        <begin position="97"/>
        <end position="114"/>
    </location>
</feature>
<protein>
    <recommendedName>
        <fullName evidence="4">VanZ-like domain-containing protein</fullName>
    </recommendedName>
</protein>
<name>A0ABN0X8Z9_9ALTE</name>